<comment type="caution">
    <text evidence="2">The sequence shown here is derived from an EMBL/GenBank/DDBJ whole genome shotgun (WGS) entry which is preliminary data.</text>
</comment>
<evidence type="ECO:0000313" key="2">
    <source>
        <dbReference type="EMBL" id="KAH3830824.1"/>
    </source>
</evidence>
<sequence length="149" mass="17080">MTHVAEEVMVIVFLKQLLQLAEMTVKKCPTCGSDRLVILESYFGSSVSLKWVCLTDHTAAQWHSQPILNRRMRSGDCFICATILTSGNNYGKMSLWAQMLKVKFPSANQFHRIQTHYLVPTIDSYWQHNQEEVLAACLREIVVLDIIYS</sequence>
<name>A0A9D4K1C2_DREPO</name>
<keyword evidence="3" id="KW-1185">Reference proteome</keyword>
<keyword evidence="1" id="KW-0732">Signal</keyword>
<reference evidence="2" key="2">
    <citation type="submission" date="2020-11" db="EMBL/GenBank/DDBJ databases">
        <authorList>
            <person name="McCartney M.A."/>
            <person name="Auch B."/>
            <person name="Kono T."/>
            <person name="Mallez S."/>
            <person name="Becker A."/>
            <person name="Gohl D.M."/>
            <person name="Silverstein K.A.T."/>
            <person name="Koren S."/>
            <person name="Bechman K.B."/>
            <person name="Herman A."/>
            <person name="Abrahante J.E."/>
            <person name="Garbe J."/>
        </authorList>
    </citation>
    <scope>NUCLEOTIDE SEQUENCE</scope>
    <source>
        <strain evidence="2">Duluth1</strain>
        <tissue evidence="2">Whole animal</tissue>
    </source>
</reference>
<dbReference type="AlphaFoldDB" id="A0A9D4K1C2"/>
<organism evidence="2 3">
    <name type="scientific">Dreissena polymorpha</name>
    <name type="common">Zebra mussel</name>
    <name type="synonym">Mytilus polymorpha</name>
    <dbReference type="NCBI Taxonomy" id="45954"/>
    <lineage>
        <taxon>Eukaryota</taxon>
        <taxon>Metazoa</taxon>
        <taxon>Spiralia</taxon>
        <taxon>Lophotrochozoa</taxon>
        <taxon>Mollusca</taxon>
        <taxon>Bivalvia</taxon>
        <taxon>Autobranchia</taxon>
        <taxon>Heteroconchia</taxon>
        <taxon>Euheterodonta</taxon>
        <taxon>Imparidentia</taxon>
        <taxon>Neoheterodontei</taxon>
        <taxon>Myida</taxon>
        <taxon>Dreissenoidea</taxon>
        <taxon>Dreissenidae</taxon>
        <taxon>Dreissena</taxon>
    </lineage>
</organism>
<evidence type="ECO:0000313" key="3">
    <source>
        <dbReference type="Proteomes" id="UP000828390"/>
    </source>
</evidence>
<protein>
    <submittedName>
        <fullName evidence="2">Uncharacterized protein</fullName>
    </submittedName>
</protein>
<accession>A0A9D4K1C2</accession>
<feature type="chain" id="PRO_5039022519" evidence="1">
    <location>
        <begin position="21"/>
        <end position="149"/>
    </location>
</feature>
<gene>
    <name evidence="2" type="ORF">DPMN_104079</name>
</gene>
<dbReference type="Proteomes" id="UP000828390">
    <property type="component" value="Unassembled WGS sequence"/>
</dbReference>
<dbReference type="PANTHER" id="PTHR31751:SF7">
    <property type="entry name" value="THAP-TYPE DOMAIN-CONTAINING PROTEIN"/>
    <property type="match status" value="1"/>
</dbReference>
<evidence type="ECO:0000256" key="1">
    <source>
        <dbReference type="SAM" id="SignalP"/>
    </source>
</evidence>
<proteinExistence type="predicted"/>
<feature type="signal peptide" evidence="1">
    <location>
        <begin position="1"/>
        <end position="20"/>
    </location>
</feature>
<reference evidence="2" key="1">
    <citation type="journal article" date="2019" name="bioRxiv">
        <title>The Genome of the Zebra Mussel, Dreissena polymorpha: A Resource for Invasive Species Research.</title>
        <authorList>
            <person name="McCartney M.A."/>
            <person name="Auch B."/>
            <person name="Kono T."/>
            <person name="Mallez S."/>
            <person name="Zhang Y."/>
            <person name="Obille A."/>
            <person name="Becker A."/>
            <person name="Abrahante J.E."/>
            <person name="Garbe J."/>
            <person name="Badalamenti J.P."/>
            <person name="Herman A."/>
            <person name="Mangelson H."/>
            <person name="Liachko I."/>
            <person name="Sullivan S."/>
            <person name="Sone E.D."/>
            <person name="Koren S."/>
            <person name="Silverstein K.A.T."/>
            <person name="Beckman K.B."/>
            <person name="Gohl D.M."/>
        </authorList>
    </citation>
    <scope>NUCLEOTIDE SEQUENCE</scope>
    <source>
        <strain evidence="2">Duluth1</strain>
        <tissue evidence="2">Whole animal</tissue>
    </source>
</reference>
<dbReference type="EMBL" id="JAIWYP010000004">
    <property type="protein sequence ID" value="KAH3830824.1"/>
    <property type="molecule type" value="Genomic_DNA"/>
</dbReference>
<dbReference type="PANTHER" id="PTHR31751">
    <property type="entry name" value="SI:CH211-108C17.2-RELATED-RELATED"/>
    <property type="match status" value="1"/>
</dbReference>